<evidence type="ECO:0000313" key="3">
    <source>
        <dbReference type="EMBL" id="MDQ0391675.1"/>
    </source>
</evidence>
<proteinExistence type="predicted"/>
<evidence type="ECO:0000313" key="4">
    <source>
        <dbReference type="Proteomes" id="UP001237448"/>
    </source>
</evidence>
<feature type="transmembrane region" description="Helical" evidence="2">
    <location>
        <begin position="206"/>
        <end position="228"/>
    </location>
</feature>
<feature type="transmembrane region" description="Helical" evidence="2">
    <location>
        <begin position="904"/>
        <end position="924"/>
    </location>
</feature>
<dbReference type="InterPro" id="IPR019286">
    <property type="entry name" value="DUF2339_TM"/>
</dbReference>
<feature type="transmembrane region" description="Helical" evidence="2">
    <location>
        <begin position="336"/>
        <end position="355"/>
    </location>
</feature>
<feature type="transmembrane region" description="Helical" evidence="2">
    <location>
        <begin position="665"/>
        <end position="686"/>
    </location>
</feature>
<dbReference type="PANTHER" id="PTHR38434">
    <property type="entry name" value="BLL2549 PROTEIN"/>
    <property type="match status" value="1"/>
</dbReference>
<sequence length="937" mass="96402">MDEDSLIVLAILALILFPILAIVSFVMVLVQRGRLARLEEQVRQLSLLRSPDVPASVPAGDSSPAEPPGAVRQDAVSEATVSEDIVSEDFAPEAARTGGEPMPDGEEPAFARDEPISASSPPTPRGRAAADRPGPGFEEKLGSRWAVWVGGVALALGGAFLVRYAVEEDLLGPGARILAGLAFSLGLIAAGEYLRRRQGLPLPGRAAYIPGVVTAAGTAALFATVYAAHALYGFLGPAETFVILGVVGVAAMFAAALHGPWLAGLGLVGAYATPLLVSSDEPDPWALASFVIVVTAAAFLLARMRLWRWLAVAATVAAIAYGFVLVDLAGDGDGPVIFFVMALAALVGAVLVYDVHRGRAYQRFDAVGLGAMAGLAALAVFFAQADMFSQASLATLLLVAAFTLAAALMFDALAPGAVIAGLAVLASLLLWPIAHQLAENPIQIIPNQLVMPILVPDALEAYLEIAVIPAAALFLATTASLMRRPRPVPPGFALALAGTATPIFALAVTYLRVAGFQFSLPFGGVAAGLALLFAATTERFLAVERRRGGGEASPGMGSALHATASCAAVALTVTFVIADSPLTLAFGLSALGAAWVSTLRPLPALRWCAAGFVLIVLARMGGAWMLAGEMLDSFPGWHDIALRYAVPAAAIYWGGRLLRRDSLDLPAAILDCGAILLGAAGAGLAIRLGVRGPAEALAPGLSLAEAGLYAALAFAASALLVQRASPTTSPVYRAAAPASALLALCLAVAGPLGLANPLVSGEDIAGGVLANTLLPGYALPGLLAGAAGMFWLWFGGRFAGVSPKARPEAPHPFAWLSGLAAFLLGFCYVTFEARKIVTGGQAADQAISSAQSYGYTLAWLLYGVALLALGIAARSRGIRLASATAIMLAVAKAFLFDMSELSGIWRALSFMGLGAALIGIGLVYQRLLFGSGRDRKA</sequence>
<feature type="transmembrane region" description="Helical" evidence="2">
    <location>
        <begin position="558"/>
        <end position="578"/>
    </location>
</feature>
<comment type="caution">
    <text evidence="3">The sequence shown here is derived from an EMBL/GenBank/DDBJ whole genome shotgun (WGS) entry which is preliminary data.</text>
</comment>
<gene>
    <name evidence="3" type="ORF">J3R73_001467</name>
</gene>
<feature type="transmembrane region" description="Helical" evidence="2">
    <location>
        <begin position="813"/>
        <end position="833"/>
    </location>
</feature>
<evidence type="ECO:0000256" key="1">
    <source>
        <dbReference type="SAM" id="MobiDB-lite"/>
    </source>
</evidence>
<feature type="transmembrane region" description="Helical" evidence="2">
    <location>
        <begin position="518"/>
        <end position="537"/>
    </location>
</feature>
<feature type="transmembrane region" description="Helical" evidence="2">
    <location>
        <begin position="391"/>
        <end position="410"/>
    </location>
</feature>
<feature type="transmembrane region" description="Helical" evidence="2">
    <location>
        <begin position="367"/>
        <end position="385"/>
    </location>
</feature>
<dbReference type="InterPro" id="IPR014600">
    <property type="entry name" value="UCP035905_mem"/>
</dbReference>
<feature type="transmembrane region" description="Helical" evidence="2">
    <location>
        <begin position="493"/>
        <end position="512"/>
    </location>
</feature>
<feature type="transmembrane region" description="Helical" evidence="2">
    <location>
        <begin position="309"/>
        <end position="330"/>
    </location>
</feature>
<name>A0ABU0FAM8_9HYPH</name>
<feature type="transmembrane region" description="Helical" evidence="2">
    <location>
        <begin position="6"/>
        <end position="30"/>
    </location>
</feature>
<evidence type="ECO:0000256" key="2">
    <source>
        <dbReference type="SAM" id="Phobius"/>
    </source>
</evidence>
<accession>A0ABU0FAM8</accession>
<feature type="transmembrane region" description="Helical" evidence="2">
    <location>
        <begin position="734"/>
        <end position="754"/>
    </location>
</feature>
<feature type="transmembrane region" description="Helical" evidence="2">
    <location>
        <begin position="584"/>
        <end position="602"/>
    </location>
</feature>
<keyword evidence="2" id="KW-1133">Transmembrane helix</keyword>
<organism evidence="3 4">
    <name type="scientific">Labrys monachus</name>
    <dbReference type="NCBI Taxonomy" id="217067"/>
    <lineage>
        <taxon>Bacteria</taxon>
        <taxon>Pseudomonadati</taxon>
        <taxon>Pseudomonadota</taxon>
        <taxon>Alphaproteobacteria</taxon>
        <taxon>Hyphomicrobiales</taxon>
        <taxon>Xanthobacteraceae</taxon>
        <taxon>Labrys</taxon>
    </lineage>
</organism>
<dbReference type="PANTHER" id="PTHR38434:SF1">
    <property type="entry name" value="BLL2549 PROTEIN"/>
    <property type="match status" value="1"/>
</dbReference>
<feature type="transmembrane region" description="Helical" evidence="2">
    <location>
        <begin position="177"/>
        <end position="194"/>
    </location>
</feature>
<feature type="transmembrane region" description="Helical" evidence="2">
    <location>
        <begin position="706"/>
        <end position="722"/>
    </location>
</feature>
<dbReference type="RefSeq" id="WP_307424393.1">
    <property type="nucleotide sequence ID" value="NZ_JAUSVK010000001.1"/>
</dbReference>
<dbReference type="Proteomes" id="UP001237448">
    <property type="component" value="Unassembled WGS sequence"/>
</dbReference>
<feature type="transmembrane region" description="Helical" evidence="2">
    <location>
        <begin position="417"/>
        <end position="434"/>
    </location>
</feature>
<keyword evidence="2" id="KW-0472">Membrane</keyword>
<feature type="transmembrane region" description="Helical" evidence="2">
    <location>
        <begin position="145"/>
        <end position="165"/>
    </location>
</feature>
<keyword evidence="4" id="KW-1185">Reference proteome</keyword>
<feature type="region of interest" description="Disordered" evidence="1">
    <location>
        <begin position="52"/>
        <end position="135"/>
    </location>
</feature>
<reference evidence="3 4" key="1">
    <citation type="submission" date="2023-07" db="EMBL/GenBank/DDBJ databases">
        <title>Genomic Encyclopedia of Type Strains, Phase IV (KMG-IV): sequencing the most valuable type-strain genomes for metagenomic binning, comparative biology and taxonomic classification.</title>
        <authorList>
            <person name="Goeker M."/>
        </authorList>
    </citation>
    <scope>NUCLEOTIDE SEQUENCE [LARGE SCALE GENOMIC DNA]</scope>
    <source>
        <strain evidence="3 4">DSM 5896</strain>
    </source>
</reference>
<dbReference type="EMBL" id="JAUSVK010000001">
    <property type="protein sequence ID" value="MDQ0391675.1"/>
    <property type="molecule type" value="Genomic_DNA"/>
</dbReference>
<feature type="transmembrane region" description="Helical" evidence="2">
    <location>
        <begin position="853"/>
        <end position="873"/>
    </location>
</feature>
<protein>
    <submittedName>
        <fullName evidence="3">Membrane protein</fullName>
    </submittedName>
</protein>
<feature type="transmembrane region" description="Helical" evidence="2">
    <location>
        <begin position="285"/>
        <end position="302"/>
    </location>
</feature>
<keyword evidence="2" id="KW-0812">Transmembrane</keyword>
<feature type="transmembrane region" description="Helical" evidence="2">
    <location>
        <begin position="774"/>
        <end position="793"/>
    </location>
</feature>
<feature type="transmembrane region" description="Helical" evidence="2">
    <location>
        <begin position="461"/>
        <end position="481"/>
    </location>
</feature>
<dbReference type="PIRSF" id="PIRSF035905">
    <property type="entry name" value="UCP035905_mp"/>
    <property type="match status" value="1"/>
</dbReference>
<feature type="transmembrane region" description="Helical" evidence="2">
    <location>
        <begin position="609"/>
        <end position="628"/>
    </location>
</feature>
<feature type="transmembrane region" description="Helical" evidence="2">
    <location>
        <begin position="234"/>
        <end position="254"/>
    </location>
</feature>
<dbReference type="Pfam" id="PF10101">
    <property type="entry name" value="DUF2339"/>
    <property type="match status" value="2"/>
</dbReference>